<sequence>MSARIFYKSLILTASLMFIYISAWAQINESYKYAYADFDTNATGKLYFRLEINNFVKNNEYFGEYTEGRTLPGYAVQPSLMYYAGKNVRIKIGAHFLKYNGNKDFSELFPVVSAHIKLADSWDMILGNIRGNVQHRLIEPMYNPELLYLKPDESGVQFYHSSPKVWLDAWVDWEQFIFKGDSIPEMFTSGLSLDYKLTNKNAALDLSIPLQLTAFHLGGQISDYKTESYSLFNAVAGLKVSRNLGSGFLKKIALQTYFLSFSELTESLGLPFTKGRAIYPTGLLSYKHGEIMLGYWRSENYFAPKGSPLFWSISDHKKEFYNKNRSLVTTKFTFNKTILKQVKLMAQAATYYDMEHEQLEYSLGLSLTFTPNFFIAKLGFE</sequence>
<dbReference type="AlphaFoldDB" id="A0A521AMC4"/>
<evidence type="ECO:0000313" key="2">
    <source>
        <dbReference type="Proteomes" id="UP000319040"/>
    </source>
</evidence>
<keyword evidence="2" id="KW-1185">Reference proteome</keyword>
<accession>A0A521AMC4</accession>
<evidence type="ECO:0000313" key="1">
    <source>
        <dbReference type="EMBL" id="SMO35978.1"/>
    </source>
</evidence>
<dbReference type="Proteomes" id="UP000319040">
    <property type="component" value="Unassembled WGS sequence"/>
</dbReference>
<reference evidence="1 2" key="1">
    <citation type="submission" date="2017-05" db="EMBL/GenBank/DDBJ databases">
        <authorList>
            <person name="Varghese N."/>
            <person name="Submissions S."/>
        </authorList>
    </citation>
    <scope>NUCLEOTIDE SEQUENCE [LARGE SCALE GENOMIC DNA]</scope>
    <source>
        <strain evidence="1 2">DSM 27040</strain>
    </source>
</reference>
<proteinExistence type="predicted"/>
<organism evidence="1 2">
    <name type="scientific">Saccharicrinis carchari</name>
    <dbReference type="NCBI Taxonomy" id="1168039"/>
    <lineage>
        <taxon>Bacteria</taxon>
        <taxon>Pseudomonadati</taxon>
        <taxon>Bacteroidota</taxon>
        <taxon>Bacteroidia</taxon>
        <taxon>Marinilabiliales</taxon>
        <taxon>Marinilabiliaceae</taxon>
        <taxon>Saccharicrinis</taxon>
    </lineage>
</organism>
<dbReference type="OrthoDB" id="1111796at2"/>
<dbReference type="EMBL" id="FXTB01000001">
    <property type="protein sequence ID" value="SMO35978.1"/>
    <property type="molecule type" value="Genomic_DNA"/>
</dbReference>
<name>A0A521AMC4_SACCC</name>
<dbReference type="RefSeq" id="WP_142531652.1">
    <property type="nucleotide sequence ID" value="NZ_FXTB01000001.1"/>
</dbReference>
<gene>
    <name evidence="1" type="ORF">SAMN06265379_101252</name>
</gene>
<protein>
    <submittedName>
        <fullName evidence="1">Uncharacterized protein</fullName>
    </submittedName>
</protein>